<dbReference type="InterPro" id="IPR022409">
    <property type="entry name" value="PKD/Chitinase_dom"/>
</dbReference>
<dbReference type="SMART" id="SM00089">
    <property type="entry name" value="PKD"/>
    <property type="match status" value="1"/>
</dbReference>
<dbReference type="RefSeq" id="WP_150902265.1">
    <property type="nucleotide sequence ID" value="NZ_VTWT01000001.1"/>
</dbReference>
<dbReference type="PROSITE" id="PS50093">
    <property type="entry name" value="PKD"/>
    <property type="match status" value="1"/>
</dbReference>
<protein>
    <submittedName>
        <fullName evidence="3">PKD domain-containing protein</fullName>
    </submittedName>
</protein>
<feature type="signal peptide" evidence="1">
    <location>
        <begin position="1"/>
        <end position="22"/>
    </location>
</feature>
<dbReference type="Gene3D" id="2.60.40.10">
    <property type="entry name" value="Immunoglobulins"/>
    <property type="match status" value="1"/>
</dbReference>
<evidence type="ECO:0000256" key="1">
    <source>
        <dbReference type="SAM" id="SignalP"/>
    </source>
</evidence>
<dbReference type="InterPro" id="IPR000601">
    <property type="entry name" value="PKD_dom"/>
</dbReference>
<evidence type="ECO:0000313" key="4">
    <source>
        <dbReference type="Proteomes" id="UP000326570"/>
    </source>
</evidence>
<organism evidence="3 4">
    <name type="scientific">Adhaeribacter soli</name>
    <dbReference type="NCBI Taxonomy" id="2607655"/>
    <lineage>
        <taxon>Bacteria</taxon>
        <taxon>Pseudomonadati</taxon>
        <taxon>Bacteroidota</taxon>
        <taxon>Cytophagia</taxon>
        <taxon>Cytophagales</taxon>
        <taxon>Hymenobacteraceae</taxon>
        <taxon>Adhaeribacter</taxon>
    </lineage>
</organism>
<keyword evidence="1" id="KW-0732">Signal</keyword>
<evidence type="ECO:0000313" key="3">
    <source>
        <dbReference type="EMBL" id="KAA9346122.1"/>
    </source>
</evidence>
<dbReference type="PROSITE" id="PS51257">
    <property type="entry name" value="PROKAR_LIPOPROTEIN"/>
    <property type="match status" value="1"/>
</dbReference>
<comment type="caution">
    <text evidence="3">The sequence shown here is derived from an EMBL/GenBank/DDBJ whole genome shotgun (WGS) entry which is preliminary data.</text>
</comment>
<keyword evidence="4" id="KW-1185">Reference proteome</keyword>
<sequence>MVSTVKTNIRFLFLFLFTLGFAACKSNHSDEPEPVVELPPASLATADFSTTIQLADIKQTVTFINKSANATRYTWYFGDGDSANTNQGKHKYNYPGKYTVKLKAYDNKGVPSVKALPIVVGERYVNELVINKLKFTDPAGNPWDQGSGPDVWLGFIKLSLENYMPSFKLKNNITPASLPLSLTFVANPFLNEDYKFALYEFDSVTTDQYTSRLMTSWIFNPVQATQWDSVNNTGFVELKNQDYEIRFILNLK</sequence>
<proteinExistence type="predicted"/>
<feature type="chain" id="PRO_5024907104" evidence="1">
    <location>
        <begin position="23"/>
        <end position="252"/>
    </location>
</feature>
<reference evidence="3 4" key="1">
    <citation type="submission" date="2019-09" db="EMBL/GenBank/DDBJ databases">
        <title>Genome sequence of Adhaeribacter sp. M2.</title>
        <authorList>
            <person name="Srinivasan S."/>
        </authorList>
    </citation>
    <scope>NUCLEOTIDE SEQUENCE [LARGE SCALE GENOMIC DNA]</scope>
    <source>
        <strain evidence="3 4">M2</strain>
    </source>
</reference>
<gene>
    <name evidence="3" type="ORF">F0P94_03300</name>
</gene>
<dbReference type="SUPFAM" id="SSF49299">
    <property type="entry name" value="PKD domain"/>
    <property type="match status" value="1"/>
</dbReference>
<dbReference type="InterPro" id="IPR035986">
    <property type="entry name" value="PKD_dom_sf"/>
</dbReference>
<feature type="domain" description="PKD" evidence="2">
    <location>
        <begin position="67"/>
        <end position="109"/>
    </location>
</feature>
<dbReference type="InterPro" id="IPR013783">
    <property type="entry name" value="Ig-like_fold"/>
</dbReference>
<name>A0A5N1J819_9BACT</name>
<dbReference type="Pfam" id="PF18911">
    <property type="entry name" value="PKD_4"/>
    <property type="match status" value="1"/>
</dbReference>
<dbReference type="AlphaFoldDB" id="A0A5N1J819"/>
<dbReference type="EMBL" id="VTWT01000001">
    <property type="protein sequence ID" value="KAA9346122.1"/>
    <property type="molecule type" value="Genomic_DNA"/>
</dbReference>
<evidence type="ECO:0000259" key="2">
    <source>
        <dbReference type="PROSITE" id="PS50093"/>
    </source>
</evidence>
<accession>A0A5N1J819</accession>
<dbReference type="CDD" id="cd00146">
    <property type="entry name" value="PKD"/>
    <property type="match status" value="1"/>
</dbReference>
<dbReference type="Proteomes" id="UP000326570">
    <property type="component" value="Unassembled WGS sequence"/>
</dbReference>